<keyword evidence="2" id="KW-0472">Membrane</keyword>
<dbReference type="RefSeq" id="XP_033572677.1">
    <property type="nucleotide sequence ID" value="XM_033715952.1"/>
</dbReference>
<evidence type="ECO:0000313" key="5">
    <source>
        <dbReference type="Proteomes" id="UP000504636"/>
    </source>
</evidence>
<dbReference type="SUPFAM" id="SSF56112">
    <property type="entry name" value="Protein kinase-like (PK-like)"/>
    <property type="match status" value="1"/>
</dbReference>
<proteinExistence type="predicted"/>
<evidence type="ECO:0000256" key="2">
    <source>
        <dbReference type="SAM" id="Phobius"/>
    </source>
</evidence>
<organism evidence="4">
    <name type="scientific">Mytilinidion resinicola</name>
    <dbReference type="NCBI Taxonomy" id="574789"/>
    <lineage>
        <taxon>Eukaryota</taxon>
        <taxon>Fungi</taxon>
        <taxon>Dikarya</taxon>
        <taxon>Ascomycota</taxon>
        <taxon>Pezizomycotina</taxon>
        <taxon>Dothideomycetes</taxon>
        <taxon>Pleosporomycetidae</taxon>
        <taxon>Mytilinidiales</taxon>
        <taxon>Mytilinidiaceae</taxon>
        <taxon>Mytilinidion</taxon>
    </lineage>
</organism>
<feature type="region of interest" description="Disordered" evidence="1">
    <location>
        <begin position="606"/>
        <end position="637"/>
    </location>
</feature>
<keyword evidence="2" id="KW-0812">Transmembrane</keyword>
<reference evidence="6" key="3">
    <citation type="submission" date="2025-04" db="UniProtKB">
        <authorList>
            <consortium name="RefSeq"/>
        </authorList>
    </citation>
    <scope>IDENTIFICATION</scope>
    <source>
        <strain evidence="6">CBS 304.34</strain>
    </source>
</reference>
<keyword evidence="2" id="KW-1133">Transmembrane helix</keyword>
<name>A0A6A6YB34_9PEZI</name>
<accession>A0A6A6YB34</accession>
<dbReference type="GO" id="GO:0005524">
    <property type="term" value="F:ATP binding"/>
    <property type="evidence" value="ECO:0007669"/>
    <property type="project" value="InterPro"/>
</dbReference>
<feature type="compositionally biased region" description="Polar residues" evidence="1">
    <location>
        <begin position="625"/>
        <end position="637"/>
    </location>
</feature>
<dbReference type="PROSITE" id="PS50011">
    <property type="entry name" value="PROTEIN_KINASE_DOM"/>
    <property type="match status" value="1"/>
</dbReference>
<reference evidence="6" key="2">
    <citation type="submission" date="2020-04" db="EMBL/GenBank/DDBJ databases">
        <authorList>
            <consortium name="NCBI Genome Project"/>
        </authorList>
    </citation>
    <scope>NUCLEOTIDE SEQUENCE</scope>
    <source>
        <strain evidence="6">CBS 304.34</strain>
    </source>
</reference>
<dbReference type="SMART" id="SM00220">
    <property type="entry name" value="S_TKc"/>
    <property type="match status" value="1"/>
</dbReference>
<dbReference type="Proteomes" id="UP000504636">
    <property type="component" value="Unplaced"/>
</dbReference>
<evidence type="ECO:0000259" key="3">
    <source>
        <dbReference type="PROSITE" id="PS50011"/>
    </source>
</evidence>
<dbReference type="InterPro" id="IPR000719">
    <property type="entry name" value="Prot_kinase_dom"/>
</dbReference>
<dbReference type="Gene3D" id="1.10.510.10">
    <property type="entry name" value="Transferase(Phosphotransferase) domain 1"/>
    <property type="match status" value="1"/>
</dbReference>
<feature type="transmembrane region" description="Helical" evidence="2">
    <location>
        <begin position="415"/>
        <end position="434"/>
    </location>
</feature>
<reference evidence="4 6" key="1">
    <citation type="journal article" date="2020" name="Stud. Mycol.">
        <title>101 Dothideomycetes genomes: a test case for predicting lifestyles and emergence of pathogens.</title>
        <authorList>
            <person name="Haridas S."/>
            <person name="Albert R."/>
            <person name="Binder M."/>
            <person name="Bloem J."/>
            <person name="Labutti K."/>
            <person name="Salamov A."/>
            <person name="Andreopoulos B."/>
            <person name="Baker S."/>
            <person name="Barry K."/>
            <person name="Bills G."/>
            <person name="Bluhm B."/>
            <person name="Cannon C."/>
            <person name="Castanera R."/>
            <person name="Culley D."/>
            <person name="Daum C."/>
            <person name="Ezra D."/>
            <person name="Gonzalez J."/>
            <person name="Henrissat B."/>
            <person name="Kuo A."/>
            <person name="Liang C."/>
            <person name="Lipzen A."/>
            <person name="Lutzoni F."/>
            <person name="Magnuson J."/>
            <person name="Mondo S."/>
            <person name="Nolan M."/>
            <person name="Ohm R."/>
            <person name="Pangilinan J."/>
            <person name="Park H.-J."/>
            <person name="Ramirez L."/>
            <person name="Alfaro M."/>
            <person name="Sun H."/>
            <person name="Tritt A."/>
            <person name="Yoshinaga Y."/>
            <person name="Zwiers L.-H."/>
            <person name="Turgeon B."/>
            <person name="Goodwin S."/>
            <person name="Spatafora J."/>
            <person name="Crous P."/>
            <person name="Grigoriev I."/>
        </authorList>
    </citation>
    <scope>NUCLEOTIDE SEQUENCE</scope>
    <source>
        <strain evidence="4 6">CBS 304.34</strain>
    </source>
</reference>
<dbReference type="PANTHER" id="PTHR33112:SF10">
    <property type="entry name" value="TOL"/>
    <property type="match status" value="1"/>
</dbReference>
<dbReference type="InterPro" id="IPR011009">
    <property type="entry name" value="Kinase-like_dom_sf"/>
</dbReference>
<feature type="domain" description="Protein kinase" evidence="3">
    <location>
        <begin position="193"/>
        <end position="521"/>
    </location>
</feature>
<evidence type="ECO:0000256" key="1">
    <source>
        <dbReference type="SAM" id="MobiDB-lite"/>
    </source>
</evidence>
<dbReference type="PANTHER" id="PTHR33112">
    <property type="entry name" value="DOMAIN PROTEIN, PUTATIVE-RELATED"/>
    <property type="match status" value="1"/>
</dbReference>
<dbReference type="InterPro" id="IPR010730">
    <property type="entry name" value="HET"/>
</dbReference>
<dbReference type="Pfam" id="PF00069">
    <property type="entry name" value="Pkinase"/>
    <property type="match status" value="1"/>
</dbReference>
<gene>
    <name evidence="4 6" type="ORF">BDZ99DRAFT_395569</name>
</gene>
<dbReference type="Gene3D" id="3.30.200.20">
    <property type="entry name" value="Phosphorylase Kinase, domain 1"/>
    <property type="match status" value="1"/>
</dbReference>
<dbReference type="EMBL" id="MU003709">
    <property type="protein sequence ID" value="KAF2805713.1"/>
    <property type="molecule type" value="Genomic_DNA"/>
</dbReference>
<dbReference type="CDD" id="cd00180">
    <property type="entry name" value="PKc"/>
    <property type="match status" value="1"/>
</dbReference>
<dbReference type="GO" id="GO:0004672">
    <property type="term" value="F:protein kinase activity"/>
    <property type="evidence" value="ECO:0007669"/>
    <property type="project" value="InterPro"/>
</dbReference>
<protein>
    <recommendedName>
        <fullName evidence="3">Protein kinase domain-containing protein</fullName>
    </recommendedName>
</protein>
<evidence type="ECO:0000313" key="6">
    <source>
        <dbReference type="RefSeq" id="XP_033572677.1"/>
    </source>
</evidence>
<keyword evidence="5" id="KW-1185">Reference proteome</keyword>
<sequence>MNVTLHHRSAETAFYNTTYGTDKFIPGTTAQEDELFSNTLYSHIRHSVFDSSVRKFLPEGTLDMILNRDSVFEAMEVEGPNVDDESLADFVLAYARRVFAISIYIGLEDAKLRKAMLLCKEHGINDRKLPIAYTQDVSLNVLARLENSVDQKRRIWNLRRINKFCEEQWSFLAPVFSTAIFNHDLHPNAVLPFTRKHDIVNGSFGQVYKYEIHPHHFKDPLNPSCPDFFAVKEMRSVEKVVANWEREVKTLVMLNSLNQDHIVRFITAFSRRQADREDYCLMFEWANGGNLCDFWKATPQPTLQASFVKAVLKQLLGLAKALCAAHYLNTSGASIRHGDLKPENILWFQDLDEIGRLKIGDWGIAKQNNIGTEMRAEQTTSQWGTLRYAAPEVETGVRGIYFGQTPKRRSRLYDVWAMGCITLEFIIWLLYGWAEVKRLRFNLGGERAPFYQISQDESGTKIARVHSVAVQWMEHMAKDPACQAGTTALGDLLEVVKTGLLVVNLPRRMGSNLMNPQEALFNPFSLDARPHKQLPDEPDEPVLLEPSDPQETPLRGMPIPSLEITEPVRVPLLPEPEIRRDVRFLATDLRNRLENILVGDYESDNYWSPDAPRLPPPESPDDPSNSLTQGETEYRTESTALSISDLLASKGLLDNDWEIHVDNKFASRLLASHVATFEGSSSYESAQNHEALRLCSQCKYVRDDLWSPGFSITYEVRSLKARATLKECGLCGLFWRTCEKHSGTTFPTVQFGRVESSLKMNGGNTNVLSLLRSPDLNTRIDDHIQIGHAELPKAGQPAHLEVIRQWLNNCDDNHKHSTCQPPKHDSRFNDKRKLPTRLIDVGKAGDTTVRLLETGANDSGEWVALSHPWGPSPHFVTTRNNLAEHIKGINLKTLAGTFRDAVVVTRALGRRYLWIDCVCIIQGRDGDFIQEVKRMEEVFSGAYCVIQANCASDHFSGFLQPRNVRDYVALRRDGGAFFYICEMIDDFESHVLEGALNQRAWILQEHALARRTIFFTEHQTYWECGEGVRCETGMRMNNNLAALLGDPNFPQLVEAAPFGERILRYQDLYATYSRLLLVNPADRPLAIRGLEIRLLRTMQARGGFGVFDQGPNKGLLCRSLLWHRGDDEATLHRINFPPERGGVPSWSWMAYTGGIDYLGIEFGQVEWEDVTLHWLESKAVAVAGGARTEIVEDDERVGRALRAVVREYDTGAADVGGGRLVLDTPGGSEKLETLCVVLGRQKQQGAKTEDRNCYVLVVANAGGGEARRSRWERVGAGILPMKCIASEGEDIEIY</sequence>
<dbReference type="Pfam" id="PF06985">
    <property type="entry name" value="HET"/>
    <property type="match status" value="1"/>
</dbReference>
<dbReference type="GeneID" id="54456845"/>
<dbReference type="OrthoDB" id="4062651at2759"/>
<evidence type="ECO:0000313" key="4">
    <source>
        <dbReference type="EMBL" id="KAF2805713.1"/>
    </source>
</evidence>
<feature type="region of interest" description="Disordered" evidence="1">
    <location>
        <begin position="528"/>
        <end position="558"/>
    </location>
</feature>